<evidence type="ECO:0000313" key="5">
    <source>
        <dbReference type="Proteomes" id="UP001058860"/>
    </source>
</evidence>
<evidence type="ECO:0000259" key="3">
    <source>
        <dbReference type="Pfam" id="PF17837"/>
    </source>
</evidence>
<dbReference type="PRINTS" id="PR01399">
    <property type="entry name" value="ENTSNTHTASED"/>
</dbReference>
<dbReference type="SUPFAM" id="SSF56214">
    <property type="entry name" value="4'-phosphopantetheinyl transferase"/>
    <property type="match status" value="1"/>
</dbReference>
<protein>
    <submittedName>
        <fullName evidence="4">4'-phosphopantetheinyl transferase superfamily protein</fullName>
    </submittedName>
</protein>
<gene>
    <name evidence="4" type="ORF">LRS13_05755</name>
</gene>
<keyword evidence="5" id="KW-1185">Reference proteome</keyword>
<sequence>MLERLVPSFVVTAETTGDLFDVELFAAEREVIGRAVERRRREFVTGRGLARDALERLGVPAGAIGSGSGGEPLWPEGVVGSITHCDGFRACAVARSTRALAIGIDAEPDLPLPAGVVEDVVHGPERALLGCDLGVDPGRLLFSAKEAIYKAWFPLTGRWLGFDDAEVSVDADARTFRAELRVDSPPLRTFAGRWTAERGTVCTAVVVPPQAAL</sequence>
<feature type="domain" description="4'-phosphopantetheinyl transferase" evidence="2">
    <location>
        <begin position="101"/>
        <end position="176"/>
    </location>
</feature>
<accession>A0ABY5PKG9</accession>
<evidence type="ECO:0000313" key="4">
    <source>
        <dbReference type="EMBL" id="UUY05035.1"/>
    </source>
</evidence>
<dbReference type="GO" id="GO:0016740">
    <property type="term" value="F:transferase activity"/>
    <property type="evidence" value="ECO:0007669"/>
    <property type="project" value="UniProtKB-KW"/>
</dbReference>
<name>A0ABY5PKG9_9ACTN</name>
<dbReference type="Proteomes" id="UP001058860">
    <property type="component" value="Chromosome"/>
</dbReference>
<dbReference type="EMBL" id="CP088295">
    <property type="protein sequence ID" value="UUY05035.1"/>
    <property type="molecule type" value="Genomic_DNA"/>
</dbReference>
<organism evidence="4 5">
    <name type="scientific">Svornostia abyssi</name>
    <dbReference type="NCBI Taxonomy" id="2898438"/>
    <lineage>
        <taxon>Bacteria</taxon>
        <taxon>Bacillati</taxon>
        <taxon>Actinomycetota</taxon>
        <taxon>Thermoleophilia</taxon>
        <taxon>Solirubrobacterales</taxon>
        <taxon>Baekduiaceae</taxon>
        <taxon>Svornostia</taxon>
    </lineage>
</organism>
<keyword evidence="1 4" id="KW-0808">Transferase</keyword>
<dbReference type="InterPro" id="IPR003542">
    <property type="entry name" value="Enbac_synth_compD-like"/>
</dbReference>
<dbReference type="PANTHER" id="PTHR38096">
    <property type="entry name" value="ENTEROBACTIN SYNTHASE COMPONENT D"/>
    <property type="match status" value="1"/>
</dbReference>
<dbReference type="RefSeq" id="WP_353865503.1">
    <property type="nucleotide sequence ID" value="NZ_CP088295.1"/>
</dbReference>
<dbReference type="Gene3D" id="3.90.470.20">
    <property type="entry name" value="4'-phosphopantetheinyl transferase domain"/>
    <property type="match status" value="1"/>
</dbReference>
<reference evidence="5" key="1">
    <citation type="submission" date="2021-11" db="EMBL/GenBank/DDBJ databases">
        <title>Cultivation dependent microbiological survey of springs from the worlds oldest radium mine currently devoted to the extraction of radon-saturated water.</title>
        <authorList>
            <person name="Kapinusova G."/>
            <person name="Smrhova T."/>
            <person name="Strejcek M."/>
            <person name="Suman J."/>
            <person name="Jani K."/>
            <person name="Pajer P."/>
            <person name="Uhlik O."/>
        </authorList>
    </citation>
    <scope>NUCLEOTIDE SEQUENCE [LARGE SCALE GENOMIC DNA]</scope>
    <source>
        <strain evidence="5">J379</strain>
    </source>
</reference>
<feature type="domain" description="4'-phosphopantetheinyl transferase N-terminal" evidence="3">
    <location>
        <begin position="28"/>
        <end position="94"/>
    </location>
</feature>
<dbReference type="InterPro" id="IPR008278">
    <property type="entry name" value="4-PPantetheinyl_Trfase_dom"/>
</dbReference>
<proteinExistence type="predicted"/>
<dbReference type="InterPro" id="IPR037143">
    <property type="entry name" value="4-PPantetheinyl_Trfase_dom_sf"/>
</dbReference>
<dbReference type="Pfam" id="PF17837">
    <property type="entry name" value="4PPT_N"/>
    <property type="match status" value="1"/>
</dbReference>
<dbReference type="PANTHER" id="PTHR38096:SF1">
    <property type="entry name" value="ENTEROBACTIN SYNTHASE COMPONENT D"/>
    <property type="match status" value="1"/>
</dbReference>
<dbReference type="InterPro" id="IPR041354">
    <property type="entry name" value="4PPT_N"/>
</dbReference>
<evidence type="ECO:0000259" key="2">
    <source>
        <dbReference type="Pfam" id="PF01648"/>
    </source>
</evidence>
<evidence type="ECO:0000256" key="1">
    <source>
        <dbReference type="ARBA" id="ARBA00022679"/>
    </source>
</evidence>
<dbReference type="Pfam" id="PF01648">
    <property type="entry name" value="ACPS"/>
    <property type="match status" value="1"/>
</dbReference>